<dbReference type="EMBL" id="DQWS01000013">
    <property type="protein sequence ID" value="HDD52498.1"/>
    <property type="molecule type" value="Genomic_DNA"/>
</dbReference>
<keyword evidence="5" id="KW-0862">Zinc</keyword>
<evidence type="ECO:0008006" key="8">
    <source>
        <dbReference type="Google" id="ProtNLM"/>
    </source>
</evidence>
<evidence type="ECO:0000256" key="3">
    <source>
        <dbReference type="ARBA" id="ARBA00022723"/>
    </source>
</evidence>
<sequence>MGGSSARLLPFWRGSCSWIGRAFGPWMSLFLHSSEALRLWWGKRLLRWGLATEDPFTICRPRESWRLWRSLTLVPVGAVDKDFVQGLIRELSSRVPLRVEVGSCVSLAECQATGGQYLARSLLEILPSNGEEVTLGLTEADLCTPGRLYVFGQAAVGKGVGVVSLYRLLYAHHGWSPEKGLLMERVVKVALHEAGHAMGLLHCDG</sequence>
<keyword evidence="4" id="KW-0378">Hydrolase</keyword>
<evidence type="ECO:0000256" key="5">
    <source>
        <dbReference type="ARBA" id="ARBA00022833"/>
    </source>
</evidence>
<keyword evidence="3" id="KW-0479">Metal-binding</keyword>
<evidence type="ECO:0000256" key="2">
    <source>
        <dbReference type="ARBA" id="ARBA00022670"/>
    </source>
</evidence>
<dbReference type="Pfam" id="PF07998">
    <property type="entry name" value="Peptidase_M54"/>
    <property type="match status" value="1"/>
</dbReference>
<dbReference type="Proteomes" id="UP000885690">
    <property type="component" value="Unassembled WGS sequence"/>
</dbReference>
<gene>
    <name evidence="7" type="ORF">ENF32_00300</name>
</gene>
<proteinExistence type="predicted"/>
<dbReference type="AlphaFoldDB" id="A0A7C0YA67"/>
<comment type="caution">
    <text evidence="7">The sequence shown here is derived from an EMBL/GenBank/DDBJ whole genome shotgun (WGS) entry which is preliminary data.</text>
</comment>
<feature type="non-terminal residue" evidence="7">
    <location>
        <position position="205"/>
    </location>
</feature>
<accession>A0A7C0YA67</accession>
<dbReference type="GO" id="GO:0008237">
    <property type="term" value="F:metallopeptidase activity"/>
    <property type="evidence" value="ECO:0007669"/>
    <property type="project" value="UniProtKB-KW"/>
</dbReference>
<evidence type="ECO:0000256" key="4">
    <source>
        <dbReference type="ARBA" id="ARBA00022801"/>
    </source>
</evidence>
<dbReference type="CDD" id="cd11375">
    <property type="entry name" value="Peptidase_M54"/>
    <property type="match status" value="1"/>
</dbReference>
<evidence type="ECO:0000256" key="6">
    <source>
        <dbReference type="ARBA" id="ARBA00023049"/>
    </source>
</evidence>
<dbReference type="GO" id="GO:0006508">
    <property type="term" value="P:proteolysis"/>
    <property type="evidence" value="ECO:0007669"/>
    <property type="project" value="UniProtKB-KW"/>
</dbReference>
<organism evidence="7">
    <name type="scientific">Thermosulfidibacter takaii</name>
    <dbReference type="NCBI Taxonomy" id="412593"/>
    <lineage>
        <taxon>Bacteria</taxon>
        <taxon>Pseudomonadati</taxon>
        <taxon>Thermosulfidibacterota</taxon>
        <taxon>Thermosulfidibacteria</taxon>
        <taxon>Thermosulfidibacterales</taxon>
        <taxon>Thermosulfidibacteraceae</taxon>
    </lineage>
</organism>
<dbReference type="GO" id="GO:0046872">
    <property type="term" value="F:metal ion binding"/>
    <property type="evidence" value="ECO:0007669"/>
    <property type="project" value="UniProtKB-KW"/>
</dbReference>
<keyword evidence="6" id="KW-0482">Metalloprotease</keyword>
<dbReference type="InterPro" id="IPR024079">
    <property type="entry name" value="MetalloPept_cat_dom_sf"/>
</dbReference>
<evidence type="ECO:0000256" key="1">
    <source>
        <dbReference type="ARBA" id="ARBA00001947"/>
    </source>
</evidence>
<evidence type="ECO:0000313" key="7">
    <source>
        <dbReference type="EMBL" id="HDD52498.1"/>
    </source>
</evidence>
<dbReference type="Gene3D" id="3.40.390.10">
    <property type="entry name" value="Collagenase (Catalytic Domain)"/>
    <property type="match status" value="1"/>
</dbReference>
<dbReference type="PANTHER" id="PTHR15910">
    <property type="entry name" value="ARCHAEMETZINCIN"/>
    <property type="match status" value="1"/>
</dbReference>
<dbReference type="PANTHER" id="PTHR15910:SF1">
    <property type="entry name" value="ARCHAEMETZINCIN-2"/>
    <property type="match status" value="1"/>
</dbReference>
<reference evidence="7" key="1">
    <citation type="journal article" date="2020" name="mSystems">
        <title>Genome- and Community-Level Interaction Insights into Carbon Utilization and Element Cycling Functions of Hydrothermarchaeota in Hydrothermal Sediment.</title>
        <authorList>
            <person name="Zhou Z."/>
            <person name="Liu Y."/>
            <person name="Xu W."/>
            <person name="Pan J."/>
            <person name="Luo Z.H."/>
            <person name="Li M."/>
        </authorList>
    </citation>
    <scope>NUCLEOTIDE SEQUENCE [LARGE SCALE GENOMIC DNA]</scope>
    <source>
        <strain evidence="7">HyVt-115</strain>
    </source>
</reference>
<comment type="cofactor">
    <cofactor evidence="1">
        <name>Zn(2+)</name>
        <dbReference type="ChEBI" id="CHEBI:29105"/>
    </cofactor>
</comment>
<dbReference type="InterPro" id="IPR012962">
    <property type="entry name" value="Pept_M54_archaemetzincn"/>
</dbReference>
<keyword evidence="2" id="KW-0645">Protease</keyword>
<protein>
    <recommendedName>
        <fullName evidence="8">Matrixin family metalloprotease</fullName>
    </recommendedName>
</protein>
<dbReference type="SUPFAM" id="SSF55486">
    <property type="entry name" value="Metalloproteases ('zincins'), catalytic domain"/>
    <property type="match status" value="2"/>
</dbReference>
<name>A0A7C0YA67_9BACT</name>